<evidence type="ECO:0000256" key="2">
    <source>
        <dbReference type="ARBA" id="ARBA00022475"/>
    </source>
</evidence>
<reference evidence="8 9" key="1">
    <citation type="submission" date="2019-03" db="EMBL/GenBank/DDBJ databases">
        <title>Genomic Encyclopedia of Archaeal and Bacterial Type Strains, Phase II (KMG-II): from individual species to whole genera.</title>
        <authorList>
            <person name="Goeker M."/>
        </authorList>
    </citation>
    <scope>NUCLEOTIDE SEQUENCE [LARGE SCALE GENOMIC DNA]</scope>
    <source>
        <strain evidence="8 9">DSM 24323</strain>
    </source>
</reference>
<dbReference type="PANTHER" id="PTHR30606">
    <property type="entry name" value="LIPID A BIOSYNTHESIS LAUROYL ACYLTRANSFERASE"/>
    <property type="match status" value="1"/>
</dbReference>
<evidence type="ECO:0000256" key="5">
    <source>
        <dbReference type="ARBA" id="ARBA00023136"/>
    </source>
</evidence>
<keyword evidence="4 8" id="KW-0808">Transferase</keyword>
<evidence type="ECO:0000256" key="3">
    <source>
        <dbReference type="ARBA" id="ARBA00022519"/>
    </source>
</evidence>
<accession>A0A4R7J7S3</accession>
<evidence type="ECO:0000256" key="4">
    <source>
        <dbReference type="ARBA" id="ARBA00022679"/>
    </source>
</evidence>
<evidence type="ECO:0000313" key="9">
    <source>
        <dbReference type="Proteomes" id="UP000295371"/>
    </source>
</evidence>
<name>A0A4R7J7S3_9ACTN</name>
<evidence type="ECO:0000256" key="1">
    <source>
        <dbReference type="ARBA" id="ARBA00004533"/>
    </source>
</evidence>
<dbReference type="EMBL" id="SOAW01000001">
    <property type="protein sequence ID" value="TDT33305.1"/>
    <property type="molecule type" value="Genomic_DNA"/>
</dbReference>
<evidence type="ECO:0000256" key="6">
    <source>
        <dbReference type="ARBA" id="ARBA00023315"/>
    </source>
</evidence>
<sequence length="332" mass="35911">MTEPGTARGPADIRNLLPAAGVDARNRFLFARGQQIAPHLPSSVQNLIMNLGSAMSLARPSPEIDNWIANITAATGTRPGRALQRQAIRSYLRTYLEVLALPSWGPLRTATAVSAEPTGERILRLAHTGPGVVCALPHSANWDLAGGWAAATGMPVTSVAERLGETEFAAFTEIRRRLGIEILAHDDSSVVRELIRAVRNRRVVCLMGDRDLTGDGVPVRWNGHPITMPAGPALVARRTGAVLLGVGCHYTATGMKIDFSAPIPLRPGRGGLVAMTQELADFFAAHVARHPADWHLMQPFFDRPVDRVRRRRTPAAPVRDEDRDRLGSAVGP</sequence>
<dbReference type="GO" id="GO:0016746">
    <property type="term" value="F:acyltransferase activity"/>
    <property type="evidence" value="ECO:0007669"/>
    <property type="project" value="UniProtKB-KW"/>
</dbReference>
<dbReference type="OrthoDB" id="9803456at2"/>
<dbReference type="GO" id="GO:0009247">
    <property type="term" value="P:glycolipid biosynthetic process"/>
    <property type="evidence" value="ECO:0007669"/>
    <property type="project" value="UniProtKB-ARBA"/>
</dbReference>
<dbReference type="GO" id="GO:0005886">
    <property type="term" value="C:plasma membrane"/>
    <property type="evidence" value="ECO:0007669"/>
    <property type="project" value="UniProtKB-SubCell"/>
</dbReference>
<evidence type="ECO:0000256" key="7">
    <source>
        <dbReference type="SAM" id="MobiDB-lite"/>
    </source>
</evidence>
<dbReference type="RefSeq" id="WP_133753845.1">
    <property type="nucleotide sequence ID" value="NZ_SOAW01000001.1"/>
</dbReference>
<proteinExistence type="predicted"/>
<keyword evidence="9" id="KW-1185">Reference proteome</keyword>
<organism evidence="8 9">
    <name type="scientific">Naumannella halotolerans</name>
    <dbReference type="NCBI Taxonomy" id="993414"/>
    <lineage>
        <taxon>Bacteria</taxon>
        <taxon>Bacillati</taxon>
        <taxon>Actinomycetota</taxon>
        <taxon>Actinomycetes</taxon>
        <taxon>Propionibacteriales</taxon>
        <taxon>Propionibacteriaceae</taxon>
        <taxon>Naumannella</taxon>
    </lineage>
</organism>
<dbReference type="Pfam" id="PF03279">
    <property type="entry name" value="Lip_A_acyltrans"/>
    <property type="match status" value="1"/>
</dbReference>
<feature type="region of interest" description="Disordered" evidence="7">
    <location>
        <begin position="311"/>
        <end position="332"/>
    </location>
</feature>
<keyword evidence="6" id="KW-0012">Acyltransferase</keyword>
<evidence type="ECO:0000313" key="8">
    <source>
        <dbReference type="EMBL" id="TDT33305.1"/>
    </source>
</evidence>
<dbReference type="NCBIfam" id="NF005919">
    <property type="entry name" value="PRK07920.1"/>
    <property type="match status" value="1"/>
</dbReference>
<keyword evidence="5" id="KW-0472">Membrane</keyword>
<protein>
    <submittedName>
        <fullName evidence="8">KDO2-lipid IV(A) lauroyltransferase</fullName>
    </submittedName>
</protein>
<keyword evidence="3" id="KW-0997">Cell inner membrane</keyword>
<dbReference type="Proteomes" id="UP000295371">
    <property type="component" value="Unassembled WGS sequence"/>
</dbReference>
<gene>
    <name evidence="8" type="ORF">CLV29_0916</name>
</gene>
<keyword evidence="2" id="KW-1003">Cell membrane</keyword>
<dbReference type="CDD" id="cd07984">
    <property type="entry name" value="LPLAT_LABLAT-like"/>
    <property type="match status" value="1"/>
</dbReference>
<dbReference type="AlphaFoldDB" id="A0A4R7J7S3"/>
<comment type="subcellular location">
    <subcellularLocation>
        <location evidence="1">Cell inner membrane</location>
    </subcellularLocation>
</comment>
<dbReference type="PANTHER" id="PTHR30606:SF10">
    <property type="entry name" value="PHOSPHATIDYLINOSITOL MANNOSIDE ACYLTRANSFERASE"/>
    <property type="match status" value="1"/>
</dbReference>
<comment type="caution">
    <text evidence="8">The sequence shown here is derived from an EMBL/GenBank/DDBJ whole genome shotgun (WGS) entry which is preliminary data.</text>
</comment>
<dbReference type="InterPro" id="IPR004960">
    <property type="entry name" value="LipA_acyltrans"/>
</dbReference>